<keyword evidence="6" id="KW-0560">Oxidoreductase</keyword>
<evidence type="ECO:0000256" key="6">
    <source>
        <dbReference type="ARBA" id="ARBA00023002"/>
    </source>
</evidence>
<dbReference type="InterPro" id="IPR029063">
    <property type="entry name" value="SAM-dependent_MTases_sf"/>
</dbReference>
<feature type="region of interest" description="Disordered" evidence="11">
    <location>
        <begin position="314"/>
        <end position="342"/>
    </location>
</feature>
<protein>
    <recommendedName>
        <fullName evidence="8">Arginine-hydroxylase NDUFAF5, mitochondrial</fullName>
    </recommendedName>
    <alternativeName>
        <fullName evidence="9">NADH dehydrogenase [ubiquinone] 1 alpha subcomplex assembly factor 5</fullName>
    </alternativeName>
    <alternativeName>
        <fullName evidence="10">Putative methyltransferase NDUFAF5</fullName>
    </alternativeName>
</protein>
<dbReference type="GO" id="GO:0032981">
    <property type="term" value="P:mitochondrial respiratory chain complex I assembly"/>
    <property type="evidence" value="ECO:0007669"/>
    <property type="project" value="UniProtKB-ARBA"/>
</dbReference>
<reference evidence="13" key="2">
    <citation type="submission" date="2025-09" db="UniProtKB">
        <authorList>
            <consortium name="Ensembl"/>
        </authorList>
    </citation>
    <scope>IDENTIFICATION</scope>
</reference>
<dbReference type="OMA" id="YEVVYGH"/>
<feature type="compositionally biased region" description="Polar residues" evidence="11">
    <location>
        <begin position="332"/>
        <end position="342"/>
    </location>
</feature>
<keyword evidence="7" id="KW-0496">Mitochondrion</keyword>
<evidence type="ECO:0000256" key="9">
    <source>
        <dbReference type="ARBA" id="ARBA00041833"/>
    </source>
</evidence>
<evidence type="ECO:0000256" key="5">
    <source>
        <dbReference type="ARBA" id="ARBA00022946"/>
    </source>
</evidence>
<evidence type="ECO:0000256" key="4">
    <source>
        <dbReference type="ARBA" id="ARBA00022679"/>
    </source>
</evidence>
<comment type="subcellular location">
    <subcellularLocation>
        <location evidence="1">Mitochondrion</location>
    </subcellularLocation>
</comment>
<dbReference type="FunFam" id="3.40.50.150:FF:000199">
    <property type="entry name" value="arginine-hydroxylase NDUFAF5, mitochondrial isoform X1"/>
    <property type="match status" value="1"/>
</dbReference>
<dbReference type="InterPro" id="IPR013216">
    <property type="entry name" value="Methyltransf_11"/>
</dbReference>
<organism evidence="13 14">
    <name type="scientific">Mola mola</name>
    <name type="common">Ocean sunfish</name>
    <name type="synonym">Tetraodon mola</name>
    <dbReference type="NCBI Taxonomy" id="94237"/>
    <lineage>
        <taxon>Eukaryota</taxon>
        <taxon>Metazoa</taxon>
        <taxon>Chordata</taxon>
        <taxon>Craniata</taxon>
        <taxon>Vertebrata</taxon>
        <taxon>Euteleostomi</taxon>
        <taxon>Actinopterygii</taxon>
        <taxon>Neopterygii</taxon>
        <taxon>Teleostei</taxon>
        <taxon>Neoteleostei</taxon>
        <taxon>Acanthomorphata</taxon>
        <taxon>Eupercaria</taxon>
        <taxon>Tetraodontiformes</taxon>
        <taxon>Molidae</taxon>
        <taxon>Mola</taxon>
    </lineage>
</organism>
<feature type="domain" description="Methyltransferase type 11" evidence="12">
    <location>
        <begin position="93"/>
        <end position="184"/>
    </location>
</feature>
<evidence type="ECO:0000313" key="13">
    <source>
        <dbReference type="Ensembl" id="ENSMMOP00000024593.1"/>
    </source>
</evidence>
<dbReference type="Gene3D" id="3.40.50.150">
    <property type="entry name" value="Vaccinia Virus protein VP39"/>
    <property type="match status" value="1"/>
</dbReference>
<dbReference type="Pfam" id="PF08241">
    <property type="entry name" value="Methyltransf_11"/>
    <property type="match status" value="1"/>
</dbReference>
<keyword evidence="4" id="KW-0808">Transferase</keyword>
<name>A0A3Q3X170_MOLML</name>
<evidence type="ECO:0000256" key="7">
    <source>
        <dbReference type="ARBA" id="ARBA00023128"/>
    </source>
</evidence>
<dbReference type="GO" id="GO:0005739">
    <property type="term" value="C:mitochondrion"/>
    <property type="evidence" value="ECO:0007669"/>
    <property type="project" value="UniProtKB-SubCell"/>
</dbReference>
<evidence type="ECO:0000259" key="12">
    <source>
        <dbReference type="Pfam" id="PF08241"/>
    </source>
</evidence>
<evidence type="ECO:0000256" key="10">
    <source>
        <dbReference type="ARBA" id="ARBA00042549"/>
    </source>
</evidence>
<keyword evidence="14" id="KW-1185">Reference proteome</keyword>
<comment type="similarity">
    <text evidence="2">Belongs to the methyltransferase superfamily.</text>
</comment>
<evidence type="ECO:0000256" key="8">
    <source>
        <dbReference type="ARBA" id="ARBA00040937"/>
    </source>
</evidence>
<reference evidence="13" key="1">
    <citation type="submission" date="2025-08" db="UniProtKB">
        <authorList>
            <consortium name="Ensembl"/>
        </authorList>
    </citation>
    <scope>IDENTIFICATION</scope>
</reference>
<proteinExistence type="inferred from homology"/>
<evidence type="ECO:0000256" key="3">
    <source>
        <dbReference type="ARBA" id="ARBA00022603"/>
    </source>
</evidence>
<dbReference type="STRING" id="94237.ENSMMOP00000024593"/>
<evidence type="ECO:0000256" key="2">
    <source>
        <dbReference type="ARBA" id="ARBA00008361"/>
    </source>
</evidence>
<dbReference type="SUPFAM" id="SSF53335">
    <property type="entry name" value="S-adenosyl-L-methionine-dependent methyltransferases"/>
    <property type="match status" value="1"/>
</dbReference>
<dbReference type="GO" id="GO:0008757">
    <property type="term" value="F:S-adenosylmethionine-dependent methyltransferase activity"/>
    <property type="evidence" value="ECO:0007669"/>
    <property type="project" value="InterPro"/>
</dbReference>
<dbReference type="PANTHER" id="PTHR13090">
    <property type="entry name" value="ARGININE-HYDROXYLASE NDUFAF5, MITOCHONDRIAL"/>
    <property type="match status" value="1"/>
</dbReference>
<evidence type="ECO:0000256" key="11">
    <source>
        <dbReference type="SAM" id="MobiDB-lite"/>
    </source>
</evidence>
<dbReference type="Proteomes" id="UP000261620">
    <property type="component" value="Unplaced"/>
</dbReference>
<dbReference type="GO" id="GO:0032259">
    <property type="term" value="P:methylation"/>
    <property type="evidence" value="ECO:0007669"/>
    <property type="project" value="UniProtKB-KW"/>
</dbReference>
<dbReference type="PANTHER" id="PTHR13090:SF1">
    <property type="entry name" value="ARGININE-HYDROXYLASE NDUFAF5, MITOCHONDRIAL"/>
    <property type="match status" value="1"/>
</dbReference>
<evidence type="ECO:0000256" key="1">
    <source>
        <dbReference type="ARBA" id="ARBA00004173"/>
    </source>
</evidence>
<keyword evidence="5" id="KW-0809">Transit peptide</keyword>
<dbReference type="AlphaFoldDB" id="A0A3Q3X170"/>
<dbReference type="Ensembl" id="ENSMMOT00000025004.1">
    <property type="protein sequence ID" value="ENSMMOP00000024593.1"/>
    <property type="gene ID" value="ENSMMOG00000018697.1"/>
</dbReference>
<accession>A0A3Q3X170</accession>
<evidence type="ECO:0000313" key="14">
    <source>
        <dbReference type="Proteomes" id="UP000261620"/>
    </source>
</evidence>
<dbReference type="GO" id="GO:0016491">
    <property type="term" value="F:oxidoreductase activity"/>
    <property type="evidence" value="ECO:0007669"/>
    <property type="project" value="UniProtKB-KW"/>
</dbReference>
<dbReference type="CDD" id="cd02440">
    <property type="entry name" value="AdoMet_MTases"/>
    <property type="match status" value="1"/>
</dbReference>
<dbReference type="InterPro" id="IPR050602">
    <property type="entry name" value="Malonyl-ACP_OMT"/>
</dbReference>
<sequence length="342" mass="37596">MTGGACRRALQGLRVVGRVVARVVALPGCEPRRAASGPGAMNVFNRAMKRRQKNWAAALEDGQQYDYLRDEVGGLSLLTRPTSCLLRTFPLALDMGGGKSHIAEHLSKDVVEHLFLTDVSETSLKRARKSEIPTRCVLADEEFLPFKENTFDLVVSSLSLHWINDLPGALRQIHQVLKPDGVFIGAMVGGETLYELRCSLQLAETEREGGFSPRVSPYTAVTDVGNLLGQAGFNMLTVDIDDVQVHYPGITELMTDLQGMGESNCAWNRRSLLRRDTILAAAAIYKEMYGNEDGSVPATFEILFMIGWKPHESQAKPARRGSATASFRDLSKISQPTSTKQT</sequence>
<keyword evidence="3" id="KW-0489">Methyltransferase</keyword>